<comment type="caution">
    <text evidence="2">The sequence shown here is derived from an EMBL/GenBank/DDBJ whole genome shotgun (WGS) entry which is preliminary data.</text>
</comment>
<feature type="region of interest" description="Disordered" evidence="1">
    <location>
        <begin position="196"/>
        <end position="215"/>
    </location>
</feature>
<reference evidence="2 3" key="1">
    <citation type="journal article" date="2019" name="Int. J. Syst. Evol. Microbiol.">
        <title>The Global Catalogue of Microorganisms (GCM) 10K type strain sequencing project: providing services to taxonomists for standard genome sequencing and annotation.</title>
        <authorList>
            <consortium name="The Broad Institute Genomics Platform"/>
            <consortium name="The Broad Institute Genome Sequencing Center for Infectious Disease"/>
            <person name="Wu L."/>
            <person name="Ma J."/>
        </authorList>
    </citation>
    <scope>NUCLEOTIDE SEQUENCE [LARGE SCALE GENOMIC DNA]</scope>
    <source>
        <strain evidence="2 3">JCM 6922</strain>
    </source>
</reference>
<keyword evidence="3" id="KW-1185">Reference proteome</keyword>
<organism evidence="2 3">
    <name type="scientific">Streptomyces glaucus</name>
    <dbReference type="NCBI Taxonomy" id="284029"/>
    <lineage>
        <taxon>Bacteria</taxon>
        <taxon>Bacillati</taxon>
        <taxon>Actinomycetota</taxon>
        <taxon>Actinomycetes</taxon>
        <taxon>Kitasatosporales</taxon>
        <taxon>Streptomycetaceae</taxon>
        <taxon>Streptomyces</taxon>
    </lineage>
</organism>
<proteinExistence type="predicted"/>
<protein>
    <submittedName>
        <fullName evidence="2">Uncharacterized protein</fullName>
    </submittedName>
</protein>
<name>A0ABN3JVT3_9ACTN</name>
<dbReference type="EMBL" id="BAAATK010000018">
    <property type="protein sequence ID" value="GAA2439168.1"/>
    <property type="molecule type" value="Genomic_DNA"/>
</dbReference>
<accession>A0ABN3JVT3</accession>
<evidence type="ECO:0000256" key="1">
    <source>
        <dbReference type="SAM" id="MobiDB-lite"/>
    </source>
</evidence>
<evidence type="ECO:0000313" key="2">
    <source>
        <dbReference type="EMBL" id="GAA2439168.1"/>
    </source>
</evidence>
<dbReference type="Proteomes" id="UP001500460">
    <property type="component" value="Unassembled WGS sequence"/>
</dbReference>
<evidence type="ECO:0000313" key="3">
    <source>
        <dbReference type="Proteomes" id="UP001500460"/>
    </source>
</evidence>
<gene>
    <name evidence="2" type="ORF">GCM10010421_31700</name>
</gene>
<sequence>MTSSTPADSGRLTYPYCYTDGQNHRLNLHTAVDGNGEPYVWVDAENFAHGGAQVSVWLTIEQVAELDAALNTGSEYRATDHTGDSLSVTPGATWTTFTVTRQANDDDEAAAVPVVVLTGRLPELRDALATTAQFAQQRIAAGARKPYVLTPAEHDRAWHAIEDAAGEPGADPGTILRAVLGALQILPPSAEDWEAARAELHGRRGAQDGTPRRDR</sequence>
<dbReference type="RefSeq" id="WP_344603770.1">
    <property type="nucleotide sequence ID" value="NZ_BAAATK010000018.1"/>
</dbReference>